<name>A0ABR9EH55_9GAMM</name>
<protein>
    <recommendedName>
        <fullName evidence="3">Orphan protein</fullName>
    </recommendedName>
</protein>
<evidence type="ECO:0008006" key="3">
    <source>
        <dbReference type="Google" id="ProtNLM"/>
    </source>
</evidence>
<reference evidence="1 2" key="1">
    <citation type="submission" date="2015-03" db="EMBL/GenBank/DDBJ databases">
        <title>Genome sequence of Pseudoalteromonas aurantia.</title>
        <authorList>
            <person name="Xie B.-B."/>
            <person name="Rong J.-C."/>
            <person name="Qin Q.-L."/>
            <person name="Zhang Y.-Z."/>
        </authorList>
    </citation>
    <scope>NUCLEOTIDE SEQUENCE [LARGE SCALE GENOMIC DNA]</scope>
    <source>
        <strain evidence="1 2">208</strain>
    </source>
</reference>
<sequence>MQVSYQCHQNVVSLLPCHHERVSGSMFGQRRGRDKALMYPKLR</sequence>
<gene>
    <name evidence="1" type="ORF">PAUR_b0321</name>
</gene>
<evidence type="ECO:0000313" key="1">
    <source>
        <dbReference type="EMBL" id="MBE0370319.1"/>
    </source>
</evidence>
<organism evidence="1 2">
    <name type="scientific">Pseudoalteromonas aurantia 208</name>
    <dbReference type="NCBI Taxonomy" id="1314867"/>
    <lineage>
        <taxon>Bacteria</taxon>
        <taxon>Pseudomonadati</taxon>
        <taxon>Pseudomonadota</taxon>
        <taxon>Gammaproteobacteria</taxon>
        <taxon>Alteromonadales</taxon>
        <taxon>Pseudoalteromonadaceae</taxon>
        <taxon>Pseudoalteromonas</taxon>
    </lineage>
</organism>
<keyword evidence="2" id="KW-1185">Reference proteome</keyword>
<dbReference type="Proteomes" id="UP000615755">
    <property type="component" value="Unassembled WGS sequence"/>
</dbReference>
<dbReference type="EMBL" id="AQGV01000015">
    <property type="protein sequence ID" value="MBE0370319.1"/>
    <property type="molecule type" value="Genomic_DNA"/>
</dbReference>
<proteinExistence type="predicted"/>
<evidence type="ECO:0000313" key="2">
    <source>
        <dbReference type="Proteomes" id="UP000615755"/>
    </source>
</evidence>
<accession>A0ABR9EH55</accession>
<comment type="caution">
    <text evidence="1">The sequence shown here is derived from an EMBL/GenBank/DDBJ whole genome shotgun (WGS) entry which is preliminary data.</text>
</comment>